<feature type="transmembrane region" description="Helical" evidence="8">
    <location>
        <begin position="217"/>
        <end position="237"/>
    </location>
</feature>
<organism evidence="10 11">
    <name type="scientific">Prorocentrum cordatum</name>
    <dbReference type="NCBI Taxonomy" id="2364126"/>
    <lineage>
        <taxon>Eukaryota</taxon>
        <taxon>Sar</taxon>
        <taxon>Alveolata</taxon>
        <taxon>Dinophyceae</taxon>
        <taxon>Prorocentrales</taxon>
        <taxon>Prorocentraceae</taxon>
        <taxon>Prorocentrum</taxon>
    </lineage>
</organism>
<feature type="transmembrane region" description="Helical" evidence="8">
    <location>
        <begin position="270"/>
        <end position="290"/>
    </location>
</feature>
<reference evidence="10" key="1">
    <citation type="submission" date="2023-10" db="EMBL/GenBank/DDBJ databases">
        <authorList>
            <person name="Chen Y."/>
            <person name="Shah S."/>
            <person name="Dougan E. K."/>
            <person name="Thang M."/>
            <person name="Chan C."/>
        </authorList>
    </citation>
    <scope>NUCLEOTIDE SEQUENCE [LARGE SCALE GENOMIC DNA]</scope>
</reference>
<evidence type="ECO:0000256" key="4">
    <source>
        <dbReference type="ARBA" id="ARBA00022989"/>
    </source>
</evidence>
<dbReference type="PROSITE" id="PS00018">
    <property type="entry name" value="EF_HAND_1"/>
    <property type="match status" value="1"/>
</dbReference>
<dbReference type="SUPFAM" id="SSF47473">
    <property type="entry name" value="EF-hand"/>
    <property type="match status" value="1"/>
</dbReference>
<feature type="region of interest" description="Disordered" evidence="7">
    <location>
        <begin position="122"/>
        <end position="210"/>
    </location>
</feature>
<dbReference type="InterPro" id="IPR005821">
    <property type="entry name" value="Ion_trans_dom"/>
</dbReference>
<dbReference type="Proteomes" id="UP001189429">
    <property type="component" value="Unassembled WGS sequence"/>
</dbReference>
<evidence type="ECO:0000256" key="7">
    <source>
        <dbReference type="SAM" id="MobiDB-lite"/>
    </source>
</evidence>
<accession>A0ABN9Y8W5</accession>
<dbReference type="Pfam" id="PF13202">
    <property type="entry name" value="EF-hand_5"/>
    <property type="match status" value="1"/>
</dbReference>
<feature type="compositionally biased region" description="Basic and acidic residues" evidence="7">
    <location>
        <begin position="198"/>
        <end position="210"/>
    </location>
</feature>
<feature type="compositionally biased region" description="Low complexity" evidence="7">
    <location>
        <begin position="131"/>
        <end position="150"/>
    </location>
</feature>
<evidence type="ECO:0000313" key="10">
    <source>
        <dbReference type="EMBL" id="CAK0909118.1"/>
    </source>
</evidence>
<feature type="domain" description="EF-hand" evidence="9">
    <location>
        <begin position="493"/>
        <end position="528"/>
    </location>
</feature>
<dbReference type="Gene3D" id="1.10.287.70">
    <property type="match status" value="1"/>
</dbReference>
<feature type="transmembrane region" description="Helical" evidence="8">
    <location>
        <begin position="445"/>
        <end position="469"/>
    </location>
</feature>
<proteinExistence type="predicted"/>
<dbReference type="Gene3D" id="1.20.120.350">
    <property type="entry name" value="Voltage-gated potassium channels. Chain C"/>
    <property type="match status" value="1"/>
</dbReference>
<comment type="subcellular location">
    <subcellularLocation>
        <location evidence="1">Membrane</location>
        <topology evidence="1">Multi-pass membrane protein</topology>
    </subcellularLocation>
</comment>
<dbReference type="PROSITE" id="PS50222">
    <property type="entry name" value="EF_HAND_2"/>
    <property type="match status" value="1"/>
</dbReference>
<dbReference type="SMART" id="SM00054">
    <property type="entry name" value="EFh"/>
    <property type="match status" value="2"/>
</dbReference>
<dbReference type="InterPro" id="IPR043203">
    <property type="entry name" value="VGCC_Ca_Na"/>
</dbReference>
<keyword evidence="2 8" id="KW-0812">Transmembrane</keyword>
<sequence length="612" mass="67742">AAWALRPAFCPSGPPPARRPRRTGPLVGRPLCDRRSPAHRRPGRAHDRRATWRRGAGPARRRDRPVRGADFRCLIERARAAHDLEVERLRLEVRALRAELLAARGAAAPAAPCSARVPCADEAGDGRGGAEPRAPSFEPLGAGAAALPPRAAERRLGPGGLPEDSPDAQGPVAASWSPPSDRRGRGRASPRRPKLRHGRDTLRERSASRQEGRLRRLVTSTAFEVAVGVAIILNGVLMCVEAQYDAFGLAEDVGHVSVRDAQVWPHASDVFGAFDLIFGLVFLVEVILKIVALRSQFVLDAWNWIDLTIVLLWLYTRVSQLGVNAQFLRLARLARMFRLLRIVKFMQSQLTESLFLMSTALAGSVMTTAWTFLLFFVVHTILALFINQTLTEFYFEAEPSNPEEQRQVFLYFGSFTRAFLTMFEITFDNWSNGVRALVDNVSVAFLLYAVLHKIIIGFAAVGVLGAIFIQETFRVAEMDDNLVVRQQTRKESVHCDKMQRLFNEADIDGDGSIDIEEWMQVCNDTWVQVWLRAQELKAQDAHSLFGMLDDGDGRLTADELISGTAGLKGASAIIQILDLIRGTSACTSEIRAELLFTQLATAEERRAGDCGL</sequence>
<dbReference type="InterPro" id="IPR027359">
    <property type="entry name" value="Volt_channel_dom_sf"/>
</dbReference>
<feature type="non-terminal residue" evidence="10">
    <location>
        <position position="1"/>
    </location>
</feature>
<dbReference type="CDD" id="cd00051">
    <property type="entry name" value="EFh"/>
    <property type="match status" value="1"/>
</dbReference>
<evidence type="ECO:0000256" key="5">
    <source>
        <dbReference type="ARBA" id="ARBA00023136"/>
    </source>
</evidence>
<dbReference type="PANTHER" id="PTHR10037:SF62">
    <property type="entry name" value="SODIUM CHANNEL PROTEIN 60E"/>
    <property type="match status" value="1"/>
</dbReference>
<dbReference type="Gene3D" id="1.10.238.10">
    <property type="entry name" value="EF-hand"/>
    <property type="match status" value="1"/>
</dbReference>
<dbReference type="PANTHER" id="PTHR10037">
    <property type="entry name" value="VOLTAGE-GATED CATION CHANNEL CALCIUM AND SODIUM"/>
    <property type="match status" value="1"/>
</dbReference>
<dbReference type="InterPro" id="IPR018247">
    <property type="entry name" value="EF_Hand_1_Ca_BS"/>
</dbReference>
<dbReference type="EMBL" id="CAUYUJ010022137">
    <property type="protein sequence ID" value="CAK0909118.1"/>
    <property type="molecule type" value="Genomic_DNA"/>
</dbReference>
<evidence type="ECO:0000259" key="9">
    <source>
        <dbReference type="PROSITE" id="PS50222"/>
    </source>
</evidence>
<evidence type="ECO:0000256" key="6">
    <source>
        <dbReference type="SAM" id="Coils"/>
    </source>
</evidence>
<feature type="region of interest" description="Disordered" evidence="7">
    <location>
        <begin position="1"/>
        <end position="65"/>
    </location>
</feature>
<evidence type="ECO:0000256" key="2">
    <source>
        <dbReference type="ARBA" id="ARBA00022692"/>
    </source>
</evidence>
<keyword evidence="11" id="KW-1185">Reference proteome</keyword>
<dbReference type="SUPFAM" id="SSF81324">
    <property type="entry name" value="Voltage-gated potassium channels"/>
    <property type="match status" value="1"/>
</dbReference>
<evidence type="ECO:0000256" key="1">
    <source>
        <dbReference type="ARBA" id="ARBA00004141"/>
    </source>
</evidence>
<dbReference type="Pfam" id="PF00520">
    <property type="entry name" value="Ion_trans"/>
    <property type="match status" value="1"/>
</dbReference>
<feature type="coiled-coil region" evidence="6">
    <location>
        <begin position="79"/>
        <end position="106"/>
    </location>
</feature>
<keyword evidence="6" id="KW-0175">Coiled coil</keyword>
<evidence type="ECO:0000256" key="8">
    <source>
        <dbReference type="SAM" id="Phobius"/>
    </source>
</evidence>
<keyword evidence="5 8" id="KW-0472">Membrane</keyword>
<feature type="transmembrane region" description="Helical" evidence="8">
    <location>
        <begin position="408"/>
        <end position="425"/>
    </location>
</feature>
<dbReference type="InterPro" id="IPR011992">
    <property type="entry name" value="EF-hand-dom_pair"/>
</dbReference>
<evidence type="ECO:0000256" key="3">
    <source>
        <dbReference type="ARBA" id="ARBA00022837"/>
    </source>
</evidence>
<keyword evidence="3" id="KW-0106">Calcium</keyword>
<comment type="caution">
    <text evidence="10">The sequence shown here is derived from an EMBL/GenBank/DDBJ whole genome shotgun (WGS) entry which is preliminary data.</text>
</comment>
<gene>
    <name evidence="10" type="ORF">PCOR1329_LOCUS83621</name>
</gene>
<protein>
    <recommendedName>
        <fullName evidence="9">EF-hand domain-containing protein</fullName>
    </recommendedName>
</protein>
<dbReference type="InterPro" id="IPR002048">
    <property type="entry name" value="EF_hand_dom"/>
</dbReference>
<evidence type="ECO:0000313" key="11">
    <source>
        <dbReference type="Proteomes" id="UP001189429"/>
    </source>
</evidence>
<name>A0ABN9Y8W5_9DINO</name>
<feature type="compositionally biased region" description="Basic residues" evidence="7">
    <location>
        <begin position="184"/>
        <end position="197"/>
    </location>
</feature>
<feature type="transmembrane region" description="Helical" evidence="8">
    <location>
        <begin position="297"/>
        <end position="315"/>
    </location>
</feature>
<feature type="transmembrane region" description="Helical" evidence="8">
    <location>
        <begin position="354"/>
        <end position="387"/>
    </location>
</feature>
<keyword evidence="4 8" id="KW-1133">Transmembrane helix</keyword>